<dbReference type="InterPro" id="IPR035979">
    <property type="entry name" value="RBD_domain_sf"/>
</dbReference>
<dbReference type="AlphaFoldDB" id="A0A0N4YFK3"/>
<evidence type="ECO:0000313" key="6">
    <source>
        <dbReference type="WBParaSite" id="NBR_0001554201-mRNA-1"/>
    </source>
</evidence>
<dbReference type="GO" id="GO:0005686">
    <property type="term" value="C:U2 snRNP"/>
    <property type="evidence" value="ECO:0007669"/>
    <property type="project" value="TreeGrafter"/>
</dbReference>
<gene>
    <name evidence="4" type="ORF">NBR_LOCUS15543</name>
</gene>
<evidence type="ECO:0000313" key="5">
    <source>
        <dbReference type="Proteomes" id="UP000271162"/>
    </source>
</evidence>
<dbReference type="PROSITE" id="PS50102">
    <property type="entry name" value="RRM"/>
    <property type="match status" value="1"/>
</dbReference>
<dbReference type="PANTHER" id="PTHR45880">
    <property type="entry name" value="RNA-BINDING MOTIF PROTEIN, X-LINKED 2"/>
    <property type="match status" value="1"/>
</dbReference>
<dbReference type="GO" id="GO:0000398">
    <property type="term" value="P:mRNA splicing, via spliceosome"/>
    <property type="evidence" value="ECO:0007669"/>
    <property type="project" value="TreeGrafter"/>
</dbReference>
<dbReference type="SMART" id="SM00360">
    <property type="entry name" value="RRM"/>
    <property type="match status" value="1"/>
</dbReference>
<dbReference type="Gene3D" id="3.30.70.330">
    <property type="match status" value="1"/>
</dbReference>
<dbReference type="STRING" id="27835.A0A0N4YFK3"/>
<dbReference type="Proteomes" id="UP000271162">
    <property type="component" value="Unassembled WGS sequence"/>
</dbReference>
<dbReference type="PANTHER" id="PTHR45880:SF1">
    <property type="entry name" value="RNA-BINDING MOTIF PROTEIN, X-LINKED 2"/>
    <property type="match status" value="1"/>
</dbReference>
<proteinExistence type="predicted"/>
<protein>
    <submittedName>
        <fullName evidence="6">RNA-binding motif protein, X-linked 2 (inferred by orthology to a human protein)</fullName>
    </submittedName>
</protein>
<keyword evidence="5" id="KW-1185">Reference proteome</keyword>
<dbReference type="Pfam" id="PF00076">
    <property type="entry name" value="RRM_1"/>
    <property type="match status" value="1"/>
</dbReference>
<dbReference type="SUPFAM" id="SSF54928">
    <property type="entry name" value="RNA-binding domain, RBD"/>
    <property type="match status" value="1"/>
</dbReference>
<dbReference type="GO" id="GO:0003723">
    <property type="term" value="F:RNA binding"/>
    <property type="evidence" value="ECO:0007669"/>
    <property type="project" value="UniProtKB-UniRule"/>
</dbReference>
<dbReference type="OMA" id="ESAWILI"/>
<evidence type="ECO:0000256" key="2">
    <source>
        <dbReference type="PROSITE-ProRule" id="PRU00176"/>
    </source>
</evidence>
<accession>A0A0N4YFK3</accession>
<organism evidence="6">
    <name type="scientific">Nippostrongylus brasiliensis</name>
    <name type="common">Rat hookworm</name>
    <dbReference type="NCBI Taxonomy" id="27835"/>
    <lineage>
        <taxon>Eukaryota</taxon>
        <taxon>Metazoa</taxon>
        <taxon>Ecdysozoa</taxon>
        <taxon>Nematoda</taxon>
        <taxon>Chromadorea</taxon>
        <taxon>Rhabditida</taxon>
        <taxon>Rhabditina</taxon>
        <taxon>Rhabditomorpha</taxon>
        <taxon>Strongyloidea</taxon>
        <taxon>Heligmosomidae</taxon>
        <taxon>Nippostrongylus</taxon>
    </lineage>
</organism>
<dbReference type="InterPro" id="IPR000504">
    <property type="entry name" value="RRM_dom"/>
</dbReference>
<sequence>MMVHSVKGSYSESAWILIRRLSPELTEGDIITVFSQFGEVAAIRLLRKPLSGRSRGICFLCYMDRRSAILAVDNFSGIKLIGLTLSVVQYEVRLDDVIECAPLPYIRQSKEK</sequence>
<dbReference type="WBParaSite" id="NBR_0001554201-mRNA-1">
    <property type="protein sequence ID" value="NBR_0001554201-mRNA-1"/>
    <property type="gene ID" value="NBR_0001554201"/>
</dbReference>
<dbReference type="GO" id="GO:0071011">
    <property type="term" value="C:precatalytic spliceosome"/>
    <property type="evidence" value="ECO:0007669"/>
    <property type="project" value="TreeGrafter"/>
</dbReference>
<evidence type="ECO:0000259" key="3">
    <source>
        <dbReference type="PROSITE" id="PS50102"/>
    </source>
</evidence>
<name>A0A0N4YFK3_NIPBR</name>
<keyword evidence="1 2" id="KW-0694">RNA-binding</keyword>
<dbReference type="GO" id="GO:0071013">
    <property type="term" value="C:catalytic step 2 spliceosome"/>
    <property type="evidence" value="ECO:0007669"/>
    <property type="project" value="TreeGrafter"/>
</dbReference>
<evidence type="ECO:0000313" key="4">
    <source>
        <dbReference type="EMBL" id="VDL79137.1"/>
    </source>
</evidence>
<reference evidence="6" key="1">
    <citation type="submission" date="2017-02" db="UniProtKB">
        <authorList>
            <consortium name="WormBaseParasite"/>
        </authorList>
    </citation>
    <scope>IDENTIFICATION</scope>
</reference>
<reference evidence="4 5" key="2">
    <citation type="submission" date="2018-11" db="EMBL/GenBank/DDBJ databases">
        <authorList>
            <consortium name="Pathogen Informatics"/>
        </authorList>
    </citation>
    <scope>NUCLEOTIDE SEQUENCE [LARGE SCALE GENOMIC DNA]</scope>
</reference>
<dbReference type="InterPro" id="IPR012677">
    <property type="entry name" value="Nucleotide-bd_a/b_plait_sf"/>
</dbReference>
<evidence type="ECO:0000256" key="1">
    <source>
        <dbReference type="ARBA" id="ARBA00022884"/>
    </source>
</evidence>
<dbReference type="InterPro" id="IPR051847">
    <property type="entry name" value="RNA_proc/Spliceosome_comp"/>
</dbReference>
<feature type="domain" description="RRM" evidence="3">
    <location>
        <begin position="14"/>
        <end position="87"/>
    </location>
</feature>
<dbReference type="EMBL" id="UYSL01021781">
    <property type="protein sequence ID" value="VDL79137.1"/>
    <property type="molecule type" value="Genomic_DNA"/>
</dbReference>